<evidence type="ECO:0000256" key="1">
    <source>
        <dbReference type="SAM" id="MobiDB-lite"/>
    </source>
</evidence>
<name>A0A431WXW3_9GAMM</name>
<comment type="caution">
    <text evidence="2">The sequence shown here is derived from an EMBL/GenBank/DDBJ whole genome shotgun (WGS) entry which is preliminary data.</text>
</comment>
<dbReference type="EMBL" id="RXNU01000002">
    <property type="protein sequence ID" value="RTR40133.1"/>
    <property type="molecule type" value="Genomic_DNA"/>
</dbReference>
<protein>
    <submittedName>
        <fullName evidence="2">Uncharacterized protein</fullName>
    </submittedName>
</protein>
<feature type="compositionally biased region" description="Low complexity" evidence="1">
    <location>
        <begin position="18"/>
        <end position="30"/>
    </location>
</feature>
<keyword evidence="3" id="KW-1185">Reference proteome</keyword>
<dbReference type="Proteomes" id="UP000267448">
    <property type="component" value="Unassembled WGS sequence"/>
</dbReference>
<sequence length="155" mass="16276">MIISGISNPSSQNASQAERQTNTQTTTENRIQAGTDKAPISATDREAAQTTNPRVENSSVNLSPTAVKLQTQGGSTPMPATVNLPEVISAPTSPDIEDATEKDETCQSASVKSFAYGALGMDHPDKVEEKEDDSYTAGQYLKAAATIGSVIALFV</sequence>
<feature type="region of interest" description="Disordered" evidence="1">
    <location>
        <begin position="1"/>
        <end position="64"/>
    </location>
</feature>
<dbReference type="RefSeq" id="WP_126519203.1">
    <property type="nucleotide sequence ID" value="NZ_RXNU01000002.1"/>
</dbReference>
<dbReference type="OrthoDB" id="6388959at2"/>
<evidence type="ECO:0000313" key="3">
    <source>
        <dbReference type="Proteomes" id="UP000267448"/>
    </source>
</evidence>
<gene>
    <name evidence="2" type="ORF">EKG38_05255</name>
</gene>
<organism evidence="2 3">
    <name type="scientific">Shewanella canadensis</name>
    <dbReference type="NCBI Taxonomy" id="271096"/>
    <lineage>
        <taxon>Bacteria</taxon>
        <taxon>Pseudomonadati</taxon>
        <taxon>Pseudomonadota</taxon>
        <taxon>Gammaproteobacteria</taxon>
        <taxon>Alteromonadales</taxon>
        <taxon>Shewanellaceae</taxon>
        <taxon>Shewanella</taxon>
    </lineage>
</organism>
<accession>A0A431WXW3</accession>
<evidence type="ECO:0000313" key="2">
    <source>
        <dbReference type="EMBL" id="RTR40133.1"/>
    </source>
</evidence>
<feature type="compositionally biased region" description="Polar residues" evidence="1">
    <location>
        <begin position="48"/>
        <end position="64"/>
    </location>
</feature>
<proteinExistence type="predicted"/>
<reference evidence="2 3" key="1">
    <citation type="submission" date="2018-12" db="EMBL/GenBank/DDBJ databases">
        <authorList>
            <person name="Yu L."/>
        </authorList>
    </citation>
    <scope>NUCLEOTIDE SEQUENCE [LARGE SCALE GENOMIC DNA]</scope>
    <source>
        <strain evidence="2 3">HAW-EB2</strain>
    </source>
</reference>
<feature type="compositionally biased region" description="Polar residues" evidence="1">
    <location>
        <begin position="1"/>
        <end position="17"/>
    </location>
</feature>
<dbReference type="AlphaFoldDB" id="A0A431WXW3"/>